<name>A0A6M6BFT3_9BACT</name>
<gene>
    <name evidence="1" type="ORF">HMJ29_06435</name>
</gene>
<accession>A0A6M6BFT3</accession>
<dbReference type="RefSeq" id="WP_171590703.1">
    <property type="nucleotide sequence ID" value="NZ_CP053538.1"/>
</dbReference>
<proteinExistence type="predicted"/>
<protein>
    <submittedName>
        <fullName evidence="1">Uncharacterized protein</fullName>
    </submittedName>
</protein>
<organism evidence="1 2">
    <name type="scientific">Hymenobacter taeanensis</name>
    <dbReference type="NCBI Taxonomy" id="2735321"/>
    <lineage>
        <taxon>Bacteria</taxon>
        <taxon>Pseudomonadati</taxon>
        <taxon>Bacteroidota</taxon>
        <taxon>Cytophagia</taxon>
        <taxon>Cytophagales</taxon>
        <taxon>Hymenobacteraceae</taxon>
        <taxon>Hymenobacter</taxon>
    </lineage>
</organism>
<sequence>MLFDFRFLNTQVEKPAAPEAAHWTRYADKITRTDNEKALYLLVQAVTTQYLVLELHMLYADQDRHTLTLKLIPNATEAPVPVLAGTGKIPGPVRPSYSN</sequence>
<evidence type="ECO:0000313" key="1">
    <source>
        <dbReference type="EMBL" id="QJX46594.1"/>
    </source>
</evidence>
<evidence type="ECO:0000313" key="2">
    <source>
        <dbReference type="Proteomes" id="UP000501623"/>
    </source>
</evidence>
<dbReference type="KEGG" id="hts:HMJ29_06435"/>
<dbReference type="AlphaFoldDB" id="A0A6M6BFT3"/>
<dbReference type="Proteomes" id="UP000501623">
    <property type="component" value="Chromosome"/>
</dbReference>
<dbReference type="EMBL" id="CP053538">
    <property type="protein sequence ID" value="QJX46594.1"/>
    <property type="molecule type" value="Genomic_DNA"/>
</dbReference>
<keyword evidence="2" id="KW-1185">Reference proteome</keyword>
<reference evidence="1 2" key="1">
    <citation type="submission" date="2020-05" db="EMBL/GenBank/DDBJ databases">
        <title>Complete genome sequence of Hymenobacter sp. TS19 in Coasted Sand Dune.</title>
        <authorList>
            <person name="Lee J.-H."/>
            <person name="Jung J.-H."/>
            <person name="Jeong S."/>
            <person name="Zhao L."/>
            <person name="Kim M.-K."/>
            <person name="Seo H.-S."/>
            <person name="Lim S."/>
        </authorList>
    </citation>
    <scope>NUCLEOTIDE SEQUENCE [LARGE SCALE GENOMIC DNA]</scope>
    <source>
        <strain evidence="1 2">TS19</strain>
    </source>
</reference>